<name>A0A391P0Y6_9EUKA</name>
<gene>
    <name evidence="1" type="ORF">KIPB_015334</name>
</gene>
<protein>
    <submittedName>
        <fullName evidence="1">Uncharacterized protein</fullName>
    </submittedName>
</protein>
<comment type="caution">
    <text evidence="1">The sequence shown here is derived from an EMBL/GenBank/DDBJ whole genome shotgun (WGS) entry which is preliminary data.</text>
</comment>
<evidence type="ECO:0000313" key="2">
    <source>
        <dbReference type="Proteomes" id="UP000265618"/>
    </source>
</evidence>
<dbReference type="Proteomes" id="UP000265618">
    <property type="component" value="Unassembled WGS sequence"/>
</dbReference>
<evidence type="ECO:0000313" key="1">
    <source>
        <dbReference type="EMBL" id="GCA64768.1"/>
    </source>
</evidence>
<dbReference type="AlphaFoldDB" id="A0A391P0Y6"/>
<keyword evidence="2" id="KW-1185">Reference proteome</keyword>
<organism evidence="1 2">
    <name type="scientific">Kipferlia bialata</name>
    <dbReference type="NCBI Taxonomy" id="797122"/>
    <lineage>
        <taxon>Eukaryota</taxon>
        <taxon>Metamonada</taxon>
        <taxon>Carpediemonas-like organisms</taxon>
        <taxon>Kipferlia</taxon>
    </lineage>
</organism>
<accession>A0A391P0Y6</accession>
<dbReference type="EMBL" id="BDIP01008515">
    <property type="protein sequence ID" value="GCA64768.1"/>
    <property type="molecule type" value="Genomic_DNA"/>
</dbReference>
<sequence>VTRLDTKAERVAWAKRRFFQAEMQRHAEHLLKEMEDEE</sequence>
<proteinExistence type="predicted"/>
<reference evidence="1 2" key="1">
    <citation type="journal article" date="2018" name="PLoS ONE">
        <title>The draft genome of Kipferlia bialata reveals reductive genome evolution in fornicate parasites.</title>
        <authorList>
            <person name="Tanifuji G."/>
            <person name="Takabayashi S."/>
            <person name="Kume K."/>
            <person name="Takagi M."/>
            <person name="Nakayama T."/>
            <person name="Kamikawa R."/>
            <person name="Inagaki Y."/>
            <person name="Hashimoto T."/>
        </authorList>
    </citation>
    <scope>NUCLEOTIDE SEQUENCE [LARGE SCALE GENOMIC DNA]</scope>
    <source>
        <strain evidence="1">NY0173</strain>
    </source>
</reference>
<feature type="non-terminal residue" evidence="1">
    <location>
        <position position="1"/>
    </location>
</feature>